<evidence type="ECO:0008006" key="3">
    <source>
        <dbReference type="Google" id="ProtNLM"/>
    </source>
</evidence>
<feature type="non-terminal residue" evidence="1">
    <location>
        <position position="128"/>
    </location>
</feature>
<comment type="caution">
    <text evidence="1">The sequence shown here is derived from an EMBL/GenBank/DDBJ whole genome shotgun (WGS) entry which is preliminary data.</text>
</comment>
<sequence>SPVSHLLSSMAIPSENEEVTTRQYTQKLKDQRLAVQEEINSLFGRLTEKISEERSLSAAIGESEAVLRPLRSLAPEILSEIFLQCQFSGASDESPYIPNSFHPLEGPLLLSQVCKRWRMVAITTPQLW</sequence>
<protein>
    <recommendedName>
        <fullName evidence="3">F-box domain-containing protein</fullName>
    </recommendedName>
</protein>
<dbReference type="OrthoDB" id="3229088at2759"/>
<dbReference type="Gene3D" id="1.20.1280.50">
    <property type="match status" value="1"/>
</dbReference>
<keyword evidence="2" id="KW-1185">Reference proteome</keyword>
<dbReference type="EMBL" id="JADNYJ010000004">
    <property type="protein sequence ID" value="KAF8911694.1"/>
    <property type="molecule type" value="Genomic_DNA"/>
</dbReference>
<dbReference type="Proteomes" id="UP000724874">
    <property type="component" value="Unassembled WGS sequence"/>
</dbReference>
<gene>
    <name evidence="1" type="ORF">CPB84DRAFT_1657599</name>
</gene>
<feature type="non-terminal residue" evidence="1">
    <location>
        <position position="1"/>
    </location>
</feature>
<reference evidence="1" key="1">
    <citation type="submission" date="2020-11" db="EMBL/GenBank/DDBJ databases">
        <authorList>
            <consortium name="DOE Joint Genome Institute"/>
            <person name="Ahrendt S."/>
            <person name="Riley R."/>
            <person name="Andreopoulos W."/>
            <person name="LaButti K."/>
            <person name="Pangilinan J."/>
            <person name="Ruiz-duenas F.J."/>
            <person name="Barrasa J.M."/>
            <person name="Sanchez-Garcia M."/>
            <person name="Camarero S."/>
            <person name="Miyauchi S."/>
            <person name="Serrano A."/>
            <person name="Linde D."/>
            <person name="Babiker R."/>
            <person name="Drula E."/>
            <person name="Ayuso-Fernandez I."/>
            <person name="Pacheco R."/>
            <person name="Padilla G."/>
            <person name="Ferreira P."/>
            <person name="Barriuso J."/>
            <person name="Kellner H."/>
            <person name="Castanera R."/>
            <person name="Alfaro M."/>
            <person name="Ramirez L."/>
            <person name="Pisabarro A.G."/>
            <person name="Kuo A."/>
            <person name="Tritt A."/>
            <person name="Lipzen A."/>
            <person name="He G."/>
            <person name="Yan M."/>
            <person name="Ng V."/>
            <person name="Cullen D."/>
            <person name="Martin F."/>
            <person name="Rosso M.-N."/>
            <person name="Henrissat B."/>
            <person name="Hibbett D."/>
            <person name="Martinez A.T."/>
            <person name="Grigoriev I.V."/>
        </authorList>
    </citation>
    <scope>NUCLEOTIDE SEQUENCE</scope>
    <source>
        <strain evidence="1">AH 44721</strain>
    </source>
</reference>
<name>A0A9P5NZH3_GYMJU</name>
<proteinExistence type="predicted"/>
<organism evidence="1 2">
    <name type="scientific">Gymnopilus junonius</name>
    <name type="common">Spectacular rustgill mushroom</name>
    <name type="synonym">Gymnopilus spectabilis subsp. junonius</name>
    <dbReference type="NCBI Taxonomy" id="109634"/>
    <lineage>
        <taxon>Eukaryota</taxon>
        <taxon>Fungi</taxon>
        <taxon>Dikarya</taxon>
        <taxon>Basidiomycota</taxon>
        <taxon>Agaricomycotina</taxon>
        <taxon>Agaricomycetes</taxon>
        <taxon>Agaricomycetidae</taxon>
        <taxon>Agaricales</taxon>
        <taxon>Agaricineae</taxon>
        <taxon>Hymenogastraceae</taxon>
        <taxon>Gymnopilus</taxon>
    </lineage>
</organism>
<dbReference type="AlphaFoldDB" id="A0A9P5NZH3"/>
<evidence type="ECO:0000313" key="2">
    <source>
        <dbReference type="Proteomes" id="UP000724874"/>
    </source>
</evidence>
<evidence type="ECO:0000313" key="1">
    <source>
        <dbReference type="EMBL" id="KAF8911694.1"/>
    </source>
</evidence>
<accession>A0A9P5NZH3</accession>